<dbReference type="GO" id="GO:0005829">
    <property type="term" value="C:cytosol"/>
    <property type="evidence" value="ECO:0007669"/>
    <property type="project" value="TreeGrafter"/>
</dbReference>
<dbReference type="SUPFAM" id="SSF53098">
    <property type="entry name" value="Ribonuclease H-like"/>
    <property type="match status" value="1"/>
</dbReference>
<evidence type="ECO:0000259" key="6">
    <source>
        <dbReference type="SMART" id="SM00732"/>
    </source>
</evidence>
<dbReference type="InterPro" id="IPR006641">
    <property type="entry name" value="YqgF/RNaseH-like_dom"/>
</dbReference>
<comment type="function">
    <text evidence="5">Could be a nuclease involved in processing of the 5'-end of pre-16S rRNA.</text>
</comment>
<dbReference type="InterPro" id="IPR037027">
    <property type="entry name" value="YqgF/RNaseH-like_dom_sf"/>
</dbReference>
<comment type="subcellular location">
    <subcellularLocation>
        <location evidence="5">Cytoplasm</location>
    </subcellularLocation>
</comment>
<keyword evidence="3 5" id="KW-0540">Nuclease</keyword>
<dbReference type="AlphaFoldDB" id="G6Y9H5"/>
<keyword evidence="1 5" id="KW-0963">Cytoplasm</keyword>
<dbReference type="Gene3D" id="3.30.420.140">
    <property type="entry name" value="YqgF/RNase H-like domain"/>
    <property type="match status" value="1"/>
</dbReference>
<dbReference type="InterPro" id="IPR012337">
    <property type="entry name" value="RNaseH-like_sf"/>
</dbReference>
<dbReference type="Pfam" id="PF03652">
    <property type="entry name" value="RuvX"/>
    <property type="match status" value="1"/>
</dbReference>
<dbReference type="GO" id="GO:0000967">
    <property type="term" value="P:rRNA 5'-end processing"/>
    <property type="evidence" value="ECO:0007669"/>
    <property type="project" value="UniProtKB-UniRule"/>
</dbReference>
<dbReference type="PANTHER" id="PTHR33317">
    <property type="entry name" value="POLYNUCLEOTIDYL TRANSFERASE, RIBONUCLEASE H-LIKE SUPERFAMILY PROTEIN"/>
    <property type="match status" value="1"/>
</dbReference>
<dbReference type="NCBIfam" id="TIGR00250">
    <property type="entry name" value="RNAse_H_YqgF"/>
    <property type="match status" value="1"/>
</dbReference>
<dbReference type="Proteomes" id="UP000002949">
    <property type="component" value="Unassembled WGS sequence"/>
</dbReference>
<dbReference type="InterPro" id="IPR005227">
    <property type="entry name" value="YqgF"/>
</dbReference>
<evidence type="ECO:0000256" key="2">
    <source>
        <dbReference type="ARBA" id="ARBA00022517"/>
    </source>
</evidence>
<protein>
    <recommendedName>
        <fullName evidence="5">Putative pre-16S rRNA nuclease</fullName>
        <ecNumber evidence="5">3.1.-.-</ecNumber>
    </recommendedName>
</protein>
<dbReference type="EC" id="3.1.-.-" evidence="5"/>
<keyword evidence="4 5" id="KW-0378">Hydrolase</keyword>
<dbReference type="SMART" id="SM00732">
    <property type="entry name" value="YqgFc"/>
    <property type="match status" value="1"/>
</dbReference>
<gene>
    <name evidence="7" type="ORF">MEA186_12973</name>
</gene>
<evidence type="ECO:0000256" key="3">
    <source>
        <dbReference type="ARBA" id="ARBA00022722"/>
    </source>
</evidence>
<evidence type="ECO:0000256" key="5">
    <source>
        <dbReference type="HAMAP-Rule" id="MF_00651"/>
    </source>
</evidence>
<dbReference type="STRING" id="1082933.A6B35_18620"/>
<feature type="domain" description="YqgF/RNase H-like" evidence="6">
    <location>
        <begin position="17"/>
        <end position="117"/>
    </location>
</feature>
<dbReference type="OrthoDB" id="9796140at2"/>
<dbReference type="GO" id="GO:0016788">
    <property type="term" value="F:hydrolase activity, acting on ester bonds"/>
    <property type="evidence" value="ECO:0007669"/>
    <property type="project" value="UniProtKB-UniRule"/>
</dbReference>
<reference evidence="7 8" key="1">
    <citation type="journal article" date="2012" name="J. Bacteriol.">
        <title>Draft Genome Sequence of Plant Growth-Promoting Rhizobium Mesorhizobium amorphae, Isolated from Zinc-Lead Mine Tailings.</title>
        <authorList>
            <person name="Hao X."/>
            <person name="Lin Y."/>
            <person name="Johnstone L."/>
            <person name="Baltrus D.A."/>
            <person name="Miller S.J."/>
            <person name="Wei G."/>
            <person name="Rensing C."/>
        </authorList>
    </citation>
    <scope>NUCLEOTIDE SEQUENCE [LARGE SCALE GENOMIC DNA]</scope>
    <source>
        <strain evidence="7 8">CCNWGS0123</strain>
    </source>
</reference>
<dbReference type="KEGG" id="mamo:A6B35_18620"/>
<dbReference type="PATRIC" id="fig|1082933.3.peg.2514"/>
<sequence>MGIIAIEELPARLVGGRTLAGLDLGDKTIGVAVSDRGLSFAHPRPVIMRKKFSLDAALLLAQLQKDNVGAIALGLPVNMDGSEGPRAQKSRAFVRNMAALSDLPFVLWDERLSTVAAERTLIEMDFSRKKRAGKIDSAAAAFILQGVLDRLQSLGPSAQAGPDSSSGS</sequence>
<accession>G6Y9H5</accession>
<organism evidence="7 8">
    <name type="scientific">Mesorhizobium amorphae CCNWGS0123</name>
    <dbReference type="NCBI Taxonomy" id="1082933"/>
    <lineage>
        <taxon>Bacteria</taxon>
        <taxon>Pseudomonadati</taxon>
        <taxon>Pseudomonadota</taxon>
        <taxon>Alphaproteobacteria</taxon>
        <taxon>Hyphomicrobiales</taxon>
        <taxon>Phyllobacteriaceae</taxon>
        <taxon>Mesorhizobium</taxon>
    </lineage>
</organism>
<keyword evidence="2 5" id="KW-0690">Ribosome biogenesis</keyword>
<evidence type="ECO:0000313" key="8">
    <source>
        <dbReference type="Proteomes" id="UP000002949"/>
    </source>
</evidence>
<dbReference type="CDD" id="cd16964">
    <property type="entry name" value="YqgF"/>
    <property type="match status" value="1"/>
</dbReference>
<evidence type="ECO:0000256" key="4">
    <source>
        <dbReference type="ARBA" id="ARBA00022801"/>
    </source>
</evidence>
<comment type="similarity">
    <text evidence="5">Belongs to the YqgF HJR family.</text>
</comment>
<dbReference type="eggNOG" id="COG0816">
    <property type="taxonomic scope" value="Bacteria"/>
</dbReference>
<proteinExistence type="inferred from homology"/>
<name>G6Y9H5_9HYPH</name>
<evidence type="ECO:0000313" key="7">
    <source>
        <dbReference type="EMBL" id="EHH11681.1"/>
    </source>
</evidence>
<keyword evidence="8" id="KW-1185">Reference proteome</keyword>
<dbReference type="PANTHER" id="PTHR33317:SF4">
    <property type="entry name" value="POLYNUCLEOTIDYL TRANSFERASE, RIBONUCLEASE H-LIKE SUPERFAMILY PROTEIN"/>
    <property type="match status" value="1"/>
</dbReference>
<dbReference type="EMBL" id="AGSN01000101">
    <property type="protein sequence ID" value="EHH11681.1"/>
    <property type="molecule type" value="Genomic_DNA"/>
</dbReference>
<dbReference type="GO" id="GO:0004518">
    <property type="term" value="F:nuclease activity"/>
    <property type="evidence" value="ECO:0007669"/>
    <property type="project" value="UniProtKB-KW"/>
</dbReference>
<dbReference type="HAMAP" id="MF_00651">
    <property type="entry name" value="Nuclease_YqgF"/>
    <property type="match status" value="1"/>
</dbReference>
<evidence type="ECO:0000256" key="1">
    <source>
        <dbReference type="ARBA" id="ARBA00022490"/>
    </source>
</evidence>
<dbReference type="RefSeq" id="WP_006202110.1">
    <property type="nucleotide sequence ID" value="NZ_AGSN01000101.1"/>
</dbReference>